<sequence>MGLLDDAKDKASGLQDQVGDDKLQQGVEQGGDFVDDKTGGKYADKVDQGQDAARERLGGDEDADAAQ</sequence>
<comment type="caution">
    <text evidence="2">The sequence shown here is derived from an EMBL/GenBank/DDBJ whole genome shotgun (WGS) entry which is preliminary data.</text>
</comment>
<gene>
    <name evidence="2" type="ORF">P4R38_14045</name>
</gene>
<name>A0ABT6C8W7_9MICO</name>
<dbReference type="InterPro" id="IPR028037">
    <property type="entry name" value="Antitoxin_Rv0909/MT0933"/>
</dbReference>
<evidence type="ECO:0000313" key="2">
    <source>
        <dbReference type="EMBL" id="MDF8265369.1"/>
    </source>
</evidence>
<protein>
    <submittedName>
        <fullName evidence="2">Antitoxin</fullName>
    </submittedName>
</protein>
<evidence type="ECO:0000313" key="3">
    <source>
        <dbReference type="Proteomes" id="UP001528912"/>
    </source>
</evidence>
<evidence type="ECO:0000256" key="1">
    <source>
        <dbReference type="SAM" id="MobiDB-lite"/>
    </source>
</evidence>
<reference evidence="2 3" key="1">
    <citation type="submission" date="2023-03" db="EMBL/GenBank/DDBJ databases">
        <title>YIM 133296 draft genome.</title>
        <authorList>
            <person name="Xiong L."/>
        </authorList>
    </citation>
    <scope>NUCLEOTIDE SEQUENCE [LARGE SCALE GENOMIC DNA]</scope>
    <source>
        <strain evidence="2 3">YIM 133296</strain>
    </source>
</reference>
<feature type="compositionally biased region" description="Basic and acidic residues" evidence="1">
    <location>
        <begin position="34"/>
        <end position="59"/>
    </location>
</feature>
<dbReference type="Proteomes" id="UP001528912">
    <property type="component" value="Unassembled WGS sequence"/>
</dbReference>
<organism evidence="2 3">
    <name type="scientific">Luteipulveratus flavus</name>
    <dbReference type="NCBI Taxonomy" id="3031728"/>
    <lineage>
        <taxon>Bacteria</taxon>
        <taxon>Bacillati</taxon>
        <taxon>Actinomycetota</taxon>
        <taxon>Actinomycetes</taxon>
        <taxon>Micrococcales</taxon>
        <taxon>Dermacoccaceae</taxon>
        <taxon>Luteipulveratus</taxon>
    </lineage>
</organism>
<proteinExistence type="predicted"/>
<accession>A0ABT6C8W7</accession>
<feature type="region of interest" description="Disordered" evidence="1">
    <location>
        <begin position="1"/>
        <end position="67"/>
    </location>
</feature>
<dbReference type="RefSeq" id="WP_275238824.1">
    <property type="nucleotide sequence ID" value="NZ_JARFJC010000029.1"/>
</dbReference>
<dbReference type="EMBL" id="JAROAV010000033">
    <property type="protein sequence ID" value="MDF8265369.1"/>
    <property type="molecule type" value="Genomic_DNA"/>
</dbReference>
<feature type="compositionally biased region" description="Basic and acidic residues" evidence="1">
    <location>
        <begin position="1"/>
        <end position="11"/>
    </location>
</feature>
<dbReference type="Pfam" id="PF14013">
    <property type="entry name" value="MT0933_antitox"/>
    <property type="match status" value="1"/>
</dbReference>
<keyword evidence="3" id="KW-1185">Reference proteome</keyword>